<feature type="domain" description="AB hydrolase-1" evidence="1">
    <location>
        <begin position="21"/>
        <end position="239"/>
    </location>
</feature>
<gene>
    <name evidence="2" type="ORF">KGQ19_16670</name>
</gene>
<dbReference type="RefSeq" id="WP_212010082.1">
    <property type="nucleotide sequence ID" value="NZ_JAAFYZ010000050.1"/>
</dbReference>
<dbReference type="SUPFAM" id="SSF53474">
    <property type="entry name" value="alpha/beta-Hydrolases"/>
    <property type="match status" value="1"/>
</dbReference>
<dbReference type="EMBL" id="JAAFYZ010000050">
    <property type="protein sequence ID" value="MBS2548502.1"/>
    <property type="molecule type" value="Genomic_DNA"/>
</dbReference>
<dbReference type="InterPro" id="IPR000073">
    <property type="entry name" value="AB_hydrolase_1"/>
</dbReference>
<name>A0ABS5KR31_9ACTN</name>
<proteinExistence type="predicted"/>
<dbReference type="PANTHER" id="PTHR43798:SF33">
    <property type="entry name" value="HYDROLASE, PUTATIVE (AFU_ORTHOLOGUE AFUA_2G14860)-RELATED"/>
    <property type="match status" value="1"/>
</dbReference>
<evidence type="ECO:0000313" key="3">
    <source>
        <dbReference type="Proteomes" id="UP000730482"/>
    </source>
</evidence>
<comment type="caution">
    <text evidence="2">The sequence shown here is derived from an EMBL/GenBank/DDBJ whole genome shotgun (WGS) entry which is preliminary data.</text>
</comment>
<dbReference type="Proteomes" id="UP000730482">
    <property type="component" value="Unassembled WGS sequence"/>
</dbReference>
<keyword evidence="3" id="KW-1185">Reference proteome</keyword>
<accession>A0ABS5KR31</accession>
<reference evidence="2 3" key="1">
    <citation type="submission" date="2020-02" db="EMBL/GenBank/DDBJ databases">
        <title>Acidophilic actinobacteria isolated from forest soil.</title>
        <authorList>
            <person name="Golinska P."/>
        </authorList>
    </citation>
    <scope>NUCLEOTIDE SEQUENCE [LARGE SCALE GENOMIC DNA]</scope>
    <source>
        <strain evidence="2 3">NL8</strain>
    </source>
</reference>
<evidence type="ECO:0000313" key="2">
    <source>
        <dbReference type="EMBL" id="MBS2548502.1"/>
    </source>
</evidence>
<dbReference type="GO" id="GO:0016787">
    <property type="term" value="F:hydrolase activity"/>
    <property type="evidence" value="ECO:0007669"/>
    <property type="project" value="UniProtKB-KW"/>
</dbReference>
<sequence>MISTNGHRLAFHVTPGHLPTIVLDAGGGLDSSYWKNLVPVLAGDTGSEIITYDRAGMGASDEVPGPWKVQDAVSDLAAGLRQLGVTHDVVLVSHSEAGEIATSFVNDHPGAVAGAVLVDASLPDFYTPGELSRVIAANQAQIATLAKQPSTKQTRQLLAVAQDYGPAHQAYHQMTWPQDVPAIAIESAKTPFDTSPADARLWRDAQAAFVSHAANRRLVVAANSSHDVPIDRPDVVVKAIQDMIAEVGRT</sequence>
<evidence type="ECO:0000259" key="1">
    <source>
        <dbReference type="Pfam" id="PF12697"/>
    </source>
</evidence>
<organism evidence="2 3">
    <name type="scientific">Catenulispora pinistramenti</name>
    <dbReference type="NCBI Taxonomy" id="2705254"/>
    <lineage>
        <taxon>Bacteria</taxon>
        <taxon>Bacillati</taxon>
        <taxon>Actinomycetota</taxon>
        <taxon>Actinomycetes</taxon>
        <taxon>Catenulisporales</taxon>
        <taxon>Catenulisporaceae</taxon>
        <taxon>Catenulispora</taxon>
    </lineage>
</organism>
<dbReference type="InterPro" id="IPR050266">
    <property type="entry name" value="AB_hydrolase_sf"/>
</dbReference>
<keyword evidence="2" id="KW-0378">Hydrolase</keyword>
<protein>
    <submittedName>
        <fullName evidence="2">Alpha/beta hydrolase</fullName>
    </submittedName>
</protein>
<dbReference type="Pfam" id="PF12697">
    <property type="entry name" value="Abhydrolase_6"/>
    <property type="match status" value="1"/>
</dbReference>
<dbReference type="Gene3D" id="3.40.50.1820">
    <property type="entry name" value="alpha/beta hydrolase"/>
    <property type="match status" value="1"/>
</dbReference>
<dbReference type="PANTHER" id="PTHR43798">
    <property type="entry name" value="MONOACYLGLYCEROL LIPASE"/>
    <property type="match status" value="1"/>
</dbReference>
<dbReference type="InterPro" id="IPR029058">
    <property type="entry name" value="AB_hydrolase_fold"/>
</dbReference>